<feature type="compositionally biased region" description="Basic and acidic residues" evidence="5">
    <location>
        <begin position="83"/>
        <end position="96"/>
    </location>
</feature>
<evidence type="ECO:0000256" key="5">
    <source>
        <dbReference type="SAM" id="MobiDB-lite"/>
    </source>
</evidence>
<feature type="region of interest" description="Disordered" evidence="5">
    <location>
        <begin position="48"/>
        <end position="98"/>
    </location>
</feature>
<evidence type="ECO:0000256" key="4">
    <source>
        <dbReference type="ARBA" id="ARBA00023136"/>
    </source>
</evidence>
<feature type="region of interest" description="Disordered" evidence="5">
    <location>
        <begin position="127"/>
        <end position="154"/>
    </location>
</feature>
<dbReference type="PANTHER" id="PTHR33446">
    <property type="entry name" value="PROTEIN TONB-RELATED"/>
    <property type="match status" value="1"/>
</dbReference>
<keyword evidence="4" id="KW-0472">Membrane</keyword>
<dbReference type="GO" id="GO:0016020">
    <property type="term" value="C:membrane"/>
    <property type="evidence" value="ECO:0007669"/>
    <property type="project" value="UniProtKB-SubCell"/>
</dbReference>
<dbReference type="SUPFAM" id="SSF74653">
    <property type="entry name" value="TolA/TonB C-terminal domain"/>
    <property type="match status" value="1"/>
</dbReference>
<organism evidence="6 7">
    <name type="scientific">Candidatus Nitrobium versatile</name>
    <dbReference type="NCBI Taxonomy" id="2884831"/>
    <lineage>
        <taxon>Bacteria</taxon>
        <taxon>Pseudomonadati</taxon>
        <taxon>Nitrospirota</taxon>
        <taxon>Nitrospiria</taxon>
        <taxon>Nitrospirales</taxon>
        <taxon>Nitrospiraceae</taxon>
        <taxon>Candidatus Nitrobium</taxon>
    </lineage>
</organism>
<feature type="compositionally biased region" description="Basic and acidic residues" evidence="5">
    <location>
        <begin position="56"/>
        <end position="73"/>
    </location>
</feature>
<sequence length="240" mass="25772">MKAQSFQSALLSSLFLHVLLVIAAVFGVRHSSFYKTPAPYVVSLMDESSSAAPRRSGGESPKEELPREEKETQEPAVVAPPPPEKEKPSAKKKEDESLVQDRIAALEAKRKIEKLASLRKVIDIAPPGSAAPAATRLPVPPLKESGPGGSGAAPSGGADYYSLVVSKIRQQWVYPETLDRDVEAVISIRIAKDGSVTIDRLEKSSGNRLFDRSVMSAITKASPLPAPPPGVEEIGVRFRP</sequence>
<evidence type="ECO:0000313" key="6">
    <source>
        <dbReference type="EMBL" id="MBZ0154978.1"/>
    </source>
</evidence>
<dbReference type="AlphaFoldDB" id="A0A953J2C8"/>
<name>A0A953J2C8_9BACT</name>
<evidence type="ECO:0000256" key="1">
    <source>
        <dbReference type="ARBA" id="ARBA00004167"/>
    </source>
</evidence>
<keyword evidence="3" id="KW-1133">Transmembrane helix</keyword>
<dbReference type="NCBIfam" id="TIGR01352">
    <property type="entry name" value="tonB_Cterm"/>
    <property type="match status" value="1"/>
</dbReference>
<dbReference type="Proteomes" id="UP000705867">
    <property type="component" value="Unassembled WGS sequence"/>
</dbReference>
<dbReference type="InterPro" id="IPR051045">
    <property type="entry name" value="TonB-dependent_transducer"/>
</dbReference>
<evidence type="ECO:0000256" key="3">
    <source>
        <dbReference type="ARBA" id="ARBA00022989"/>
    </source>
</evidence>
<accession>A0A953J2C8</accession>
<proteinExistence type="predicted"/>
<comment type="subcellular location">
    <subcellularLocation>
        <location evidence="1">Membrane</location>
        <topology evidence="1">Single-pass membrane protein</topology>
    </subcellularLocation>
</comment>
<reference evidence="6" key="2">
    <citation type="submission" date="2021-08" db="EMBL/GenBank/DDBJ databases">
        <authorList>
            <person name="Dalcin Martins P."/>
        </authorList>
    </citation>
    <scope>NUCLEOTIDE SEQUENCE</scope>
    <source>
        <strain evidence="6">MAG_39</strain>
    </source>
</reference>
<dbReference type="EMBL" id="JAIOIV010000017">
    <property type="protein sequence ID" value="MBZ0154978.1"/>
    <property type="molecule type" value="Genomic_DNA"/>
</dbReference>
<reference evidence="6" key="1">
    <citation type="journal article" date="2021" name="bioRxiv">
        <title>Unraveling nitrogen, sulfur and carbon metabolic pathways and microbial community transcriptional responses to substrate deprivation and toxicity stresses in a bioreactor mimicking anoxic brackish coastal sediment conditions.</title>
        <authorList>
            <person name="Martins P.D."/>
            <person name="Echeveste M.J."/>
            <person name="Arshad A."/>
            <person name="Kurth J."/>
            <person name="Ouboter H."/>
            <person name="Jetten M.S.M."/>
            <person name="Welte C.U."/>
        </authorList>
    </citation>
    <scope>NUCLEOTIDE SEQUENCE</scope>
    <source>
        <strain evidence="6">MAG_39</strain>
    </source>
</reference>
<keyword evidence="2" id="KW-0812">Transmembrane</keyword>
<evidence type="ECO:0000256" key="2">
    <source>
        <dbReference type="ARBA" id="ARBA00022692"/>
    </source>
</evidence>
<dbReference type="Pfam" id="PF13103">
    <property type="entry name" value="TonB_2"/>
    <property type="match status" value="1"/>
</dbReference>
<dbReference type="InterPro" id="IPR006260">
    <property type="entry name" value="TonB/TolA_C"/>
</dbReference>
<evidence type="ECO:0000313" key="7">
    <source>
        <dbReference type="Proteomes" id="UP000705867"/>
    </source>
</evidence>
<dbReference type="Gene3D" id="3.30.1150.10">
    <property type="match status" value="1"/>
</dbReference>
<comment type="caution">
    <text evidence="6">The sequence shown here is derived from an EMBL/GenBank/DDBJ whole genome shotgun (WGS) entry which is preliminary data.</text>
</comment>
<gene>
    <name evidence="6" type="ORF">K8I29_02035</name>
</gene>
<protein>
    <submittedName>
        <fullName evidence="6">TonB C-terminal domain-containing protein</fullName>
    </submittedName>
</protein>
<feature type="region of interest" description="Disordered" evidence="5">
    <location>
        <begin position="220"/>
        <end position="240"/>
    </location>
</feature>